<dbReference type="GO" id="GO:0005576">
    <property type="term" value="C:extracellular region"/>
    <property type="evidence" value="ECO:0007669"/>
    <property type="project" value="InterPro"/>
</dbReference>
<dbReference type="InterPro" id="IPR036508">
    <property type="entry name" value="Chitin-bd_dom_sf"/>
</dbReference>
<keyword evidence="4" id="KW-1185">Reference proteome</keyword>
<feature type="signal peptide" evidence="1">
    <location>
        <begin position="1"/>
        <end position="22"/>
    </location>
</feature>
<dbReference type="GO" id="GO:0008061">
    <property type="term" value="F:chitin binding"/>
    <property type="evidence" value="ECO:0007669"/>
    <property type="project" value="InterPro"/>
</dbReference>
<dbReference type="PROSITE" id="PS50940">
    <property type="entry name" value="CHIT_BIND_II"/>
    <property type="match status" value="1"/>
</dbReference>
<organism evidence="3 4">
    <name type="scientific">Patella caerulea</name>
    <name type="common">Rayed Mediterranean limpet</name>
    <dbReference type="NCBI Taxonomy" id="87958"/>
    <lineage>
        <taxon>Eukaryota</taxon>
        <taxon>Metazoa</taxon>
        <taxon>Spiralia</taxon>
        <taxon>Lophotrochozoa</taxon>
        <taxon>Mollusca</taxon>
        <taxon>Gastropoda</taxon>
        <taxon>Patellogastropoda</taxon>
        <taxon>Patelloidea</taxon>
        <taxon>Patellidae</taxon>
        <taxon>Patella</taxon>
    </lineage>
</organism>
<sequence>MIKLQHYVYLVLSLGFINYTAGLEKGYVPAYDPLCNIGYAQERYMAVTWDCTGWIDCIPKVDGGFAAVWTRCPPTLSFSALSRNCVAKTLCPDQKTTSVAFCQSGMSSNMAFKHPDSCAMFYQCNNTKPHTNLRVYENECGAGFLFDERDAICKPADQVRCGDRVIPSGTCGYRKLCKLPECKGAPNGYYALKNAPFTSEYYECITGQFVAIRKCTGAGEIFDPINKNCSIGIVPSKYFSAYDPVFIAHKCVSYGNP</sequence>
<dbReference type="Gene3D" id="2.170.140.10">
    <property type="entry name" value="Chitin binding domain"/>
    <property type="match status" value="1"/>
</dbReference>
<dbReference type="SUPFAM" id="SSF57625">
    <property type="entry name" value="Invertebrate chitin-binding proteins"/>
    <property type="match status" value="2"/>
</dbReference>
<proteinExistence type="predicted"/>
<evidence type="ECO:0000313" key="4">
    <source>
        <dbReference type="Proteomes" id="UP001347796"/>
    </source>
</evidence>
<gene>
    <name evidence="3" type="ORF">SNE40_000811</name>
</gene>
<evidence type="ECO:0000256" key="1">
    <source>
        <dbReference type="SAM" id="SignalP"/>
    </source>
</evidence>
<reference evidence="3 4" key="1">
    <citation type="submission" date="2024-01" db="EMBL/GenBank/DDBJ databases">
        <title>The genome of the rayed Mediterranean limpet Patella caerulea (Linnaeus, 1758).</title>
        <authorList>
            <person name="Anh-Thu Weber A."/>
            <person name="Halstead-Nussloch G."/>
        </authorList>
    </citation>
    <scope>NUCLEOTIDE SEQUENCE [LARGE SCALE GENOMIC DNA]</scope>
    <source>
        <strain evidence="3">AATW-2023a</strain>
        <tissue evidence="3">Whole specimen</tissue>
    </source>
</reference>
<evidence type="ECO:0000259" key="2">
    <source>
        <dbReference type="PROSITE" id="PS50940"/>
    </source>
</evidence>
<dbReference type="AlphaFoldDB" id="A0AAN8KKR5"/>
<protein>
    <recommendedName>
        <fullName evidence="2">Chitin-binding type-2 domain-containing protein</fullName>
    </recommendedName>
</protein>
<dbReference type="SMART" id="SM00494">
    <property type="entry name" value="ChtBD2"/>
    <property type="match status" value="2"/>
</dbReference>
<name>A0AAN8KKR5_PATCE</name>
<accession>A0AAN8KKR5</accession>
<keyword evidence="1" id="KW-0732">Signal</keyword>
<dbReference type="Pfam" id="PF01607">
    <property type="entry name" value="CBM_14"/>
    <property type="match status" value="1"/>
</dbReference>
<dbReference type="InterPro" id="IPR002557">
    <property type="entry name" value="Chitin-bd_dom"/>
</dbReference>
<dbReference type="Proteomes" id="UP001347796">
    <property type="component" value="Unassembled WGS sequence"/>
</dbReference>
<feature type="chain" id="PRO_5042903208" description="Chitin-binding type-2 domain-containing protein" evidence="1">
    <location>
        <begin position="23"/>
        <end position="257"/>
    </location>
</feature>
<feature type="domain" description="Chitin-binding type-2" evidence="2">
    <location>
        <begin position="99"/>
        <end position="163"/>
    </location>
</feature>
<dbReference type="EMBL" id="JAZGQO010000001">
    <property type="protein sequence ID" value="KAK6195362.1"/>
    <property type="molecule type" value="Genomic_DNA"/>
</dbReference>
<comment type="caution">
    <text evidence="3">The sequence shown here is derived from an EMBL/GenBank/DDBJ whole genome shotgun (WGS) entry which is preliminary data.</text>
</comment>
<evidence type="ECO:0000313" key="3">
    <source>
        <dbReference type="EMBL" id="KAK6195362.1"/>
    </source>
</evidence>